<dbReference type="OrthoDB" id="3406178at2"/>
<dbReference type="EMBL" id="FMHT01000003">
    <property type="protein sequence ID" value="SCL23436.1"/>
    <property type="molecule type" value="Genomic_DNA"/>
</dbReference>
<evidence type="ECO:0000256" key="1">
    <source>
        <dbReference type="SAM" id="Phobius"/>
    </source>
</evidence>
<protein>
    <submittedName>
        <fullName evidence="2">Uncharacterized protein</fullName>
    </submittedName>
</protein>
<proteinExistence type="predicted"/>
<dbReference type="STRING" id="145857.GA0070616_2725"/>
<dbReference type="RefSeq" id="WP_091081595.1">
    <property type="nucleotide sequence ID" value="NZ_FMHT01000003.1"/>
</dbReference>
<feature type="transmembrane region" description="Helical" evidence="1">
    <location>
        <begin position="102"/>
        <end position="122"/>
    </location>
</feature>
<sequence>MSYPDQAPARRPAVVTAATVVLVLMAVGALAYAVTGLLIVGGTVREFRAAAASTSAGPAEIDAVVLLLWLVAALSAGLSVAVAPLLGGLALGLRRGRPGARVATWVVCGVGLLCGCCGVGALTAERAVPLRLGADARTTAELYALIPDAHPGWWLPLNAGVSVAQLLGYLVVAVLLALPAAGAWFRRPVAVTPPPHSPPTPGAPPPPAPW</sequence>
<feature type="transmembrane region" description="Helical" evidence="1">
    <location>
        <begin position="64"/>
        <end position="90"/>
    </location>
</feature>
<evidence type="ECO:0000313" key="3">
    <source>
        <dbReference type="Proteomes" id="UP000199699"/>
    </source>
</evidence>
<keyword evidence="1" id="KW-1133">Transmembrane helix</keyword>
<dbReference type="Proteomes" id="UP000199699">
    <property type="component" value="Unassembled WGS sequence"/>
</dbReference>
<accession>A0A1C6S1T5</accession>
<reference evidence="2 3" key="1">
    <citation type="submission" date="2016-06" db="EMBL/GenBank/DDBJ databases">
        <authorList>
            <person name="Kjaerup R.B."/>
            <person name="Dalgaard T.S."/>
            <person name="Juul-Madsen H.R."/>
        </authorList>
    </citation>
    <scope>NUCLEOTIDE SEQUENCE [LARGE SCALE GENOMIC DNA]</scope>
    <source>
        <strain evidence="2 3">DSM 43818</strain>
    </source>
</reference>
<keyword evidence="1" id="KW-0812">Transmembrane</keyword>
<keyword evidence="1" id="KW-0472">Membrane</keyword>
<dbReference type="AlphaFoldDB" id="A0A1C6S1T5"/>
<feature type="transmembrane region" description="Helical" evidence="1">
    <location>
        <begin position="12"/>
        <end position="44"/>
    </location>
</feature>
<organism evidence="2 3">
    <name type="scientific">Micromonospora nigra</name>
    <dbReference type="NCBI Taxonomy" id="145857"/>
    <lineage>
        <taxon>Bacteria</taxon>
        <taxon>Bacillati</taxon>
        <taxon>Actinomycetota</taxon>
        <taxon>Actinomycetes</taxon>
        <taxon>Micromonosporales</taxon>
        <taxon>Micromonosporaceae</taxon>
        <taxon>Micromonospora</taxon>
    </lineage>
</organism>
<gene>
    <name evidence="2" type="ORF">GA0070616_2725</name>
</gene>
<name>A0A1C6S1T5_9ACTN</name>
<evidence type="ECO:0000313" key="2">
    <source>
        <dbReference type="EMBL" id="SCL23436.1"/>
    </source>
</evidence>
<keyword evidence="3" id="KW-1185">Reference proteome</keyword>
<feature type="transmembrane region" description="Helical" evidence="1">
    <location>
        <begin position="153"/>
        <end position="178"/>
    </location>
</feature>